<name>F0S422_DESTD</name>
<dbReference type="PANTHER" id="PTHR11669">
    <property type="entry name" value="REPLICATION FACTOR C / DNA POLYMERASE III GAMMA-TAU SUBUNIT"/>
    <property type="match status" value="1"/>
</dbReference>
<dbReference type="Pfam" id="PF13177">
    <property type="entry name" value="DNA_pol3_delta2"/>
    <property type="match status" value="1"/>
</dbReference>
<proteinExistence type="predicted"/>
<dbReference type="SUPFAM" id="SSF52540">
    <property type="entry name" value="P-loop containing nucleoside triphosphate hydrolases"/>
    <property type="match status" value="1"/>
</dbReference>
<dbReference type="STRING" id="868864.Dester_0955"/>
<dbReference type="HOGENOM" id="CLU_006229_4_0_0"/>
<organism evidence="1 2">
    <name type="scientific">Desulfurobacterium thermolithotrophum (strain DSM 11699 / BSA)</name>
    <dbReference type="NCBI Taxonomy" id="868864"/>
    <lineage>
        <taxon>Bacteria</taxon>
        <taxon>Pseudomonadati</taxon>
        <taxon>Aquificota</taxon>
        <taxon>Aquificia</taxon>
        <taxon>Desulfurobacteriales</taxon>
        <taxon>Desulfurobacteriaceae</taxon>
        <taxon>Desulfurobacterium</taxon>
    </lineage>
</organism>
<dbReference type="RefSeq" id="WP_013638546.1">
    <property type="nucleotide sequence ID" value="NC_015185.1"/>
</dbReference>
<dbReference type="PANTHER" id="PTHR11669:SF8">
    <property type="entry name" value="DNA POLYMERASE III SUBUNIT DELTA"/>
    <property type="match status" value="1"/>
</dbReference>
<dbReference type="GO" id="GO:0006261">
    <property type="term" value="P:DNA-templated DNA replication"/>
    <property type="evidence" value="ECO:0007669"/>
    <property type="project" value="TreeGrafter"/>
</dbReference>
<dbReference type="EMBL" id="CP002543">
    <property type="protein sequence ID" value="ADY73594.1"/>
    <property type="molecule type" value="Genomic_DNA"/>
</dbReference>
<dbReference type="eggNOG" id="COG0470">
    <property type="taxonomic scope" value="Bacteria"/>
</dbReference>
<protein>
    <submittedName>
        <fullName evidence="1">DNA polymerase III, delta prime subunit</fullName>
    </submittedName>
</protein>
<dbReference type="KEGG" id="dte:Dester_0955"/>
<reference evidence="2" key="2">
    <citation type="submission" date="2011-02" db="EMBL/GenBank/DDBJ databases">
        <title>The complete genome of Desulfurobacterium thermolithotrophum DSM 11699.</title>
        <authorList>
            <consortium name="US DOE Joint Genome Institute (JGI-PGF)"/>
            <person name="Lucas S."/>
            <person name="Copeland A."/>
            <person name="Lapidus A."/>
            <person name="Bruce D."/>
            <person name="Goodwin L."/>
            <person name="Pitluck S."/>
            <person name="Kyrpides N."/>
            <person name="Mavromatis K."/>
            <person name="Pagani I."/>
            <person name="Ivanova N."/>
            <person name="Mikhailova N."/>
            <person name="Daligault H."/>
            <person name="Detter J.C."/>
            <person name="Tapia R."/>
            <person name="Han C."/>
            <person name="Land M."/>
            <person name="Hauser L."/>
            <person name="Markowitz V."/>
            <person name="Cheng J.-F."/>
            <person name="Hugenholtz P."/>
            <person name="Woyke T."/>
            <person name="Wu D."/>
            <person name="Spring S."/>
            <person name="Brambilla E."/>
            <person name="Klenk H.-P."/>
            <person name="Eisen J.A."/>
        </authorList>
    </citation>
    <scope>NUCLEOTIDE SEQUENCE [LARGE SCALE GENOMIC DNA]</scope>
    <source>
        <strain evidence="2">DSM 11699 / BSA</strain>
    </source>
</reference>
<accession>F0S422</accession>
<keyword evidence="2" id="KW-1185">Reference proteome</keyword>
<dbReference type="AlphaFoldDB" id="F0S422"/>
<sequence>MPFSNIVGHSKQISILKSLIAAERFPQSSLFVGSEGIGKKLIAIEVLKLLTESPLNVRILGEEKAATIEEIREVSEWLFKKPSSGKGKGLVIDNAEEMRSEAANALLKTLEEPPNYGFIILITKNEEAILPTLRSRCKVFRFGKLSDSNIEYILEKLGLKVDKRVIKLSNGSVGMAVKLSETPIPDLIKEFINLMKSKDKLKGILLFSSKFSKLSREETLLFLNALENLLSQKDTILKWFEAIQKGREFLKFYGKPQSVIEWILLEVLLKTGRESF</sequence>
<dbReference type="OrthoDB" id="9810148at2"/>
<dbReference type="InParanoid" id="F0S422"/>
<gene>
    <name evidence="1" type="ordered locus">Dester_0955</name>
</gene>
<dbReference type="Proteomes" id="UP000007102">
    <property type="component" value="Chromosome"/>
</dbReference>
<evidence type="ECO:0000313" key="1">
    <source>
        <dbReference type="EMBL" id="ADY73594.1"/>
    </source>
</evidence>
<reference evidence="1 2" key="1">
    <citation type="journal article" date="2011" name="Stand. Genomic Sci.">
        <title>Complete genome sequence of the thermophilic sulfur-reducer Desulfurobacterium thermolithotrophum type strain (BSA(T)) from a deep-sea hydrothermal vent.</title>
        <authorList>
            <person name="Goker M."/>
            <person name="Daligault H."/>
            <person name="Mwirichia R."/>
            <person name="Lapidus A."/>
            <person name="Lucas S."/>
            <person name="Deshpande S."/>
            <person name="Pagani I."/>
            <person name="Tapia R."/>
            <person name="Cheng J.F."/>
            <person name="Goodwin L."/>
            <person name="Pitluck S."/>
            <person name="Liolios K."/>
            <person name="Ivanova N."/>
            <person name="Mavromatis K."/>
            <person name="Mikhailova N."/>
            <person name="Pati A."/>
            <person name="Chen A."/>
            <person name="Palaniappan K."/>
            <person name="Han C."/>
            <person name="Land M."/>
            <person name="Hauser L."/>
            <person name="Pan C."/>
            <person name="Brambilla E.M."/>
            <person name="Rohde M."/>
            <person name="Spring S."/>
            <person name="Sikorski J."/>
            <person name="Wirth R."/>
            <person name="Detter J.C."/>
            <person name="Woyke T."/>
            <person name="Bristow J."/>
            <person name="Eisen J.A."/>
            <person name="Markowitz V."/>
            <person name="Hugenholtz P."/>
            <person name="Kyrpides N.C."/>
            <person name="Klenk H.P."/>
        </authorList>
    </citation>
    <scope>NUCLEOTIDE SEQUENCE [LARGE SCALE GENOMIC DNA]</scope>
    <source>
        <strain evidence="2">DSM 11699 / BSA</strain>
    </source>
</reference>
<evidence type="ECO:0000313" key="2">
    <source>
        <dbReference type="Proteomes" id="UP000007102"/>
    </source>
</evidence>
<dbReference type="Gene3D" id="3.40.50.300">
    <property type="entry name" value="P-loop containing nucleotide triphosphate hydrolases"/>
    <property type="match status" value="2"/>
</dbReference>
<dbReference type="InterPro" id="IPR027417">
    <property type="entry name" value="P-loop_NTPase"/>
</dbReference>
<dbReference type="InterPro" id="IPR050238">
    <property type="entry name" value="DNA_Rep/Repair_Clamp_Loader"/>
</dbReference>